<keyword evidence="13" id="KW-0067">ATP-binding</keyword>
<gene>
    <name evidence="13" type="ORF">ACFQDO_15335</name>
</gene>
<keyword evidence="6 10" id="KW-0812">Transmembrane</keyword>
<dbReference type="EMBL" id="JBHSRD010000004">
    <property type="protein sequence ID" value="MFC6008510.1"/>
    <property type="molecule type" value="Genomic_DNA"/>
</dbReference>
<reference evidence="14" key="1">
    <citation type="journal article" date="2019" name="Int. J. Syst. Evol. Microbiol.">
        <title>The Global Catalogue of Microorganisms (GCM) 10K type strain sequencing project: providing services to taxonomists for standard genome sequencing and annotation.</title>
        <authorList>
            <consortium name="The Broad Institute Genomics Platform"/>
            <consortium name="The Broad Institute Genome Sequencing Center for Infectious Disease"/>
            <person name="Wu L."/>
            <person name="Ma J."/>
        </authorList>
    </citation>
    <scope>NUCLEOTIDE SEQUENCE [LARGE SCALE GENOMIC DNA]</scope>
    <source>
        <strain evidence="14">KACC 14249</strain>
    </source>
</reference>
<keyword evidence="9" id="KW-0902">Two-component regulatory system</keyword>
<dbReference type="Gene3D" id="3.30.565.10">
    <property type="entry name" value="Histidine kinase-like ATPase, C-terminal domain"/>
    <property type="match status" value="1"/>
</dbReference>
<keyword evidence="5" id="KW-0808">Transferase</keyword>
<evidence type="ECO:0000256" key="1">
    <source>
        <dbReference type="ARBA" id="ARBA00000085"/>
    </source>
</evidence>
<evidence type="ECO:0000256" key="3">
    <source>
        <dbReference type="ARBA" id="ARBA00012438"/>
    </source>
</evidence>
<evidence type="ECO:0000313" key="13">
    <source>
        <dbReference type="EMBL" id="MFC6008510.1"/>
    </source>
</evidence>
<dbReference type="Gene3D" id="3.30.450.40">
    <property type="match status" value="1"/>
</dbReference>
<dbReference type="Gene3D" id="1.10.287.130">
    <property type="match status" value="1"/>
</dbReference>
<keyword evidence="8 10" id="KW-1133">Transmembrane helix</keyword>
<dbReference type="CDD" id="cd06225">
    <property type="entry name" value="HAMP"/>
    <property type="match status" value="1"/>
</dbReference>
<feature type="transmembrane region" description="Helical" evidence="10">
    <location>
        <begin position="20"/>
        <end position="39"/>
    </location>
</feature>
<evidence type="ECO:0000259" key="11">
    <source>
        <dbReference type="PROSITE" id="PS50109"/>
    </source>
</evidence>
<dbReference type="PANTHER" id="PTHR43711">
    <property type="entry name" value="TWO-COMPONENT HISTIDINE KINASE"/>
    <property type="match status" value="1"/>
</dbReference>
<dbReference type="InterPro" id="IPR005467">
    <property type="entry name" value="His_kinase_dom"/>
</dbReference>
<keyword evidence="13" id="KW-0547">Nucleotide-binding</keyword>
<evidence type="ECO:0000256" key="10">
    <source>
        <dbReference type="SAM" id="Phobius"/>
    </source>
</evidence>
<dbReference type="Pfam" id="PF01590">
    <property type="entry name" value="GAF"/>
    <property type="match status" value="1"/>
</dbReference>
<protein>
    <recommendedName>
        <fullName evidence="3">histidine kinase</fullName>
        <ecNumber evidence="3">2.7.13.3</ecNumber>
    </recommendedName>
</protein>
<evidence type="ECO:0000256" key="7">
    <source>
        <dbReference type="ARBA" id="ARBA00022777"/>
    </source>
</evidence>
<name>A0ABW1JH48_9ACTN</name>
<dbReference type="PROSITE" id="PS50885">
    <property type="entry name" value="HAMP"/>
    <property type="match status" value="1"/>
</dbReference>
<evidence type="ECO:0000259" key="12">
    <source>
        <dbReference type="PROSITE" id="PS50885"/>
    </source>
</evidence>
<dbReference type="SUPFAM" id="SSF55874">
    <property type="entry name" value="ATPase domain of HSP90 chaperone/DNA topoisomerase II/histidine kinase"/>
    <property type="match status" value="1"/>
</dbReference>
<comment type="subcellular location">
    <subcellularLocation>
        <location evidence="2">Cell membrane</location>
    </subcellularLocation>
</comment>
<evidence type="ECO:0000256" key="9">
    <source>
        <dbReference type="ARBA" id="ARBA00023012"/>
    </source>
</evidence>
<comment type="caution">
    <text evidence="13">The sequence shown here is derived from an EMBL/GenBank/DDBJ whole genome shotgun (WGS) entry which is preliminary data.</text>
</comment>
<evidence type="ECO:0000256" key="6">
    <source>
        <dbReference type="ARBA" id="ARBA00022692"/>
    </source>
</evidence>
<dbReference type="InterPro" id="IPR003018">
    <property type="entry name" value="GAF"/>
</dbReference>
<dbReference type="RefSeq" id="WP_345714791.1">
    <property type="nucleotide sequence ID" value="NZ_BAABFP010000002.1"/>
</dbReference>
<dbReference type="SUPFAM" id="SSF55781">
    <property type="entry name" value="GAF domain-like"/>
    <property type="match status" value="1"/>
</dbReference>
<dbReference type="InterPro" id="IPR029016">
    <property type="entry name" value="GAF-like_dom_sf"/>
</dbReference>
<keyword evidence="4" id="KW-0597">Phosphoprotein</keyword>
<dbReference type="SMART" id="SM00304">
    <property type="entry name" value="HAMP"/>
    <property type="match status" value="1"/>
</dbReference>
<keyword evidence="7" id="KW-0418">Kinase</keyword>
<dbReference type="InterPro" id="IPR036097">
    <property type="entry name" value="HisK_dim/P_sf"/>
</dbReference>
<dbReference type="Proteomes" id="UP001596189">
    <property type="component" value="Unassembled WGS sequence"/>
</dbReference>
<dbReference type="InterPro" id="IPR003661">
    <property type="entry name" value="HisK_dim/P_dom"/>
</dbReference>
<feature type="domain" description="HAMP" evidence="12">
    <location>
        <begin position="213"/>
        <end position="265"/>
    </location>
</feature>
<evidence type="ECO:0000256" key="8">
    <source>
        <dbReference type="ARBA" id="ARBA00022989"/>
    </source>
</evidence>
<comment type="catalytic activity">
    <reaction evidence="1">
        <text>ATP + protein L-histidine = ADP + protein N-phospho-L-histidine.</text>
        <dbReference type="EC" id="2.7.13.3"/>
    </reaction>
</comment>
<dbReference type="Pfam" id="PF02518">
    <property type="entry name" value="HATPase_c"/>
    <property type="match status" value="1"/>
</dbReference>
<dbReference type="PROSITE" id="PS50109">
    <property type="entry name" value="HIS_KIN"/>
    <property type="match status" value="1"/>
</dbReference>
<dbReference type="Gene3D" id="6.10.340.10">
    <property type="match status" value="1"/>
</dbReference>
<accession>A0ABW1JH48</accession>
<dbReference type="InterPro" id="IPR050736">
    <property type="entry name" value="Sensor_HK_Regulatory"/>
</dbReference>
<sequence>MSSQHDVTTPSWSIRRRLLAGFAVVGLVVVGSGVGGLLLSRSSSGALREVAAAELPLQRANSQMRDSVVRAASDLRAYIITGDQASLTSLATNRSAYRQALADAEQVCPAAPASCALVRAQDDDVRTWFSTIADPVAQGKVSRAKADQRYRANRSVLLSFYDVNDALADQVDRRIDDSLRHADRRWGMSLWVLVATTLLAGVGLVLLAWLTVHQVVPALTRLRVVLSRLAAGDLEARVEQRGPQEMRAVATSINRLAEQSLRLRDAEFVRAQVRGLTRDLDRRMRAHLHGDAVAEEVVCGLGPMAQADRVHVRFVDGSRMGAVTAQWTTPALDTLPPEPPGPTHPLESAVAVSARGHQSIVVDDIALYLQGGSQASAALSTARAYAGVGSMIVAPVMVGNERIGVLVCARAEGRRRFDAADAGLVESVASDLARAVHHARLFEQQTSVVGQLRELDRTKSDFLSTISHELRTPLTSIAGYVEMMRDGDAGELQPMQDNMLEIVARNTQRLRDLIEDVLTISRVESGAVRSERLPVALAGVVEHAVDSLRPQAEAAGVLIDTYPVPVDALLMADPGQIERMLLNLVGNAVKFTPRRGRVTVSVEIAQDDVLLRVQDTGIGIPKAEIDSLFTRFYRASNATQRQIPGTGLGLAIISGIVAAHGGDVDVDSVEGRGTTFTVRLPRWDADAVPGTNGYVLRV</sequence>
<dbReference type="CDD" id="cd00075">
    <property type="entry name" value="HATPase"/>
    <property type="match status" value="1"/>
</dbReference>
<dbReference type="Pfam" id="PF00672">
    <property type="entry name" value="HAMP"/>
    <property type="match status" value="1"/>
</dbReference>
<evidence type="ECO:0000256" key="2">
    <source>
        <dbReference type="ARBA" id="ARBA00004236"/>
    </source>
</evidence>
<evidence type="ECO:0000256" key="5">
    <source>
        <dbReference type="ARBA" id="ARBA00022679"/>
    </source>
</evidence>
<evidence type="ECO:0000313" key="14">
    <source>
        <dbReference type="Proteomes" id="UP001596189"/>
    </source>
</evidence>
<proteinExistence type="predicted"/>
<organism evidence="13 14">
    <name type="scientific">Angustibacter luteus</name>
    <dbReference type="NCBI Taxonomy" id="658456"/>
    <lineage>
        <taxon>Bacteria</taxon>
        <taxon>Bacillati</taxon>
        <taxon>Actinomycetota</taxon>
        <taxon>Actinomycetes</taxon>
        <taxon>Kineosporiales</taxon>
        <taxon>Kineosporiaceae</taxon>
    </lineage>
</organism>
<dbReference type="InterPro" id="IPR003660">
    <property type="entry name" value="HAMP_dom"/>
</dbReference>
<dbReference type="PRINTS" id="PR00344">
    <property type="entry name" value="BCTRLSENSOR"/>
</dbReference>
<dbReference type="GO" id="GO:0005524">
    <property type="term" value="F:ATP binding"/>
    <property type="evidence" value="ECO:0007669"/>
    <property type="project" value="UniProtKB-KW"/>
</dbReference>
<dbReference type="SUPFAM" id="SSF47384">
    <property type="entry name" value="Homodimeric domain of signal transducing histidine kinase"/>
    <property type="match status" value="1"/>
</dbReference>
<evidence type="ECO:0000256" key="4">
    <source>
        <dbReference type="ARBA" id="ARBA00022553"/>
    </source>
</evidence>
<dbReference type="EC" id="2.7.13.3" evidence="3"/>
<dbReference type="SMART" id="SM00387">
    <property type="entry name" value="HATPase_c"/>
    <property type="match status" value="1"/>
</dbReference>
<feature type="transmembrane region" description="Helical" evidence="10">
    <location>
        <begin position="190"/>
        <end position="212"/>
    </location>
</feature>
<dbReference type="InterPro" id="IPR004358">
    <property type="entry name" value="Sig_transdc_His_kin-like_C"/>
</dbReference>
<keyword evidence="14" id="KW-1185">Reference proteome</keyword>
<dbReference type="PANTHER" id="PTHR43711:SF1">
    <property type="entry name" value="HISTIDINE KINASE 1"/>
    <property type="match status" value="1"/>
</dbReference>
<dbReference type="Pfam" id="PF00512">
    <property type="entry name" value="HisKA"/>
    <property type="match status" value="1"/>
</dbReference>
<dbReference type="SMART" id="SM00065">
    <property type="entry name" value="GAF"/>
    <property type="match status" value="1"/>
</dbReference>
<dbReference type="InterPro" id="IPR003594">
    <property type="entry name" value="HATPase_dom"/>
</dbReference>
<dbReference type="CDD" id="cd00082">
    <property type="entry name" value="HisKA"/>
    <property type="match status" value="1"/>
</dbReference>
<dbReference type="InterPro" id="IPR036890">
    <property type="entry name" value="HATPase_C_sf"/>
</dbReference>
<keyword evidence="10" id="KW-0472">Membrane</keyword>
<dbReference type="SMART" id="SM00388">
    <property type="entry name" value="HisKA"/>
    <property type="match status" value="1"/>
</dbReference>
<feature type="domain" description="Histidine kinase" evidence="11">
    <location>
        <begin position="465"/>
        <end position="684"/>
    </location>
</feature>